<dbReference type="AlphaFoldDB" id="C9LUZ5"/>
<dbReference type="HOGENOM" id="CLU_1546543_0_0_9"/>
<feature type="transmembrane region" description="Helical" evidence="2">
    <location>
        <begin position="7"/>
        <end position="26"/>
    </location>
</feature>
<proteinExistence type="predicted"/>
<dbReference type="eggNOG" id="ENOG5033CQZ">
    <property type="taxonomic scope" value="Bacteria"/>
</dbReference>
<dbReference type="OrthoDB" id="1667251at2"/>
<reference evidence="3 6" key="2">
    <citation type="submission" date="2011-04" db="EMBL/GenBank/DDBJ databases">
        <title>The complete genome of Selenomonas sputigena DSM 20758.</title>
        <authorList>
            <consortium name="US DOE Joint Genome Institute (JGI-PGF)"/>
            <person name="Lucas S."/>
            <person name="Copeland A."/>
            <person name="Lapidus A."/>
            <person name="Bruce D."/>
            <person name="Goodwin L."/>
            <person name="Pitluck S."/>
            <person name="Peters L."/>
            <person name="Kyrpides N."/>
            <person name="Mavromatis K."/>
            <person name="Ivanova N."/>
            <person name="Ovchinnikova G."/>
            <person name="Teshima H."/>
            <person name="Detter J.C."/>
            <person name="Tapia R."/>
            <person name="Han C."/>
            <person name="Land M."/>
            <person name="Hauser L."/>
            <person name="Markowitz V."/>
            <person name="Cheng J.-F."/>
            <person name="Hugenholtz P."/>
            <person name="Woyke T."/>
            <person name="Wu D."/>
            <person name="Gronow S."/>
            <person name="Wellnitz S."/>
            <person name="Schneider S."/>
            <person name="Klenk H.-P."/>
            <person name="Eisen J.A."/>
        </authorList>
    </citation>
    <scope>NUCLEOTIDE SEQUENCE [LARGE SCALE GENOMIC DNA]</scope>
    <source>
        <strain evidence="3">ATCC 35185</strain>
        <strain evidence="6">ATCC 35185 / DSM 20758 / VPI D19B-28</strain>
    </source>
</reference>
<name>C9LUZ5_SELS3</name>
<evidence type="ECO:0000313" key="4">
    <source>
        <dbReference type="EMBL" id="EEX77305.1"/>
    </source>
</evidence>
<evidence type="ECO:0000313" key="5">
    <source>
        <dbReference type="Proteomes" id="UP000003505"/>
    </source>
</evidence>
<accession>C9LUZ5</accession>
<dbReference type="Proteomes" id="UP000011124">
    <property type="component" value="Chromosome"/>
</dbReference>
<organism evidence="4 5">
    <name type="scientific">Selenomonas sputigena (strain ATCC 35185 / DSM 20758 / CCUG 44933 / VPI D19B-28)</name>
    <dbReference type="NCBI Taxonomy" id="546271"/>
    <lineage>
        <taxon>Bacteria</taxon>
        <taxon>Bacillati</taxon>
        <taxon>Bacillota</taxon>
        <taxon>Negativicutes</taxon>
        <taxon>Selenomonadales</taxon>
        <taxon>Selenomonadaceae</taxon>
        <taxon>Selenomonas</taxon>
    </lineage>
</organism>
<dbReference type="InterPro" id="IPR012340">
    <property type="entry name" value="NA-bd_OB-fold"/>
</dbReference>
<dbReference type="KEGG" id="ssg:Selsp_2262"/>
<feature type="region of interest" description="Disordered" evidence="1">
    <location>
        <begin position="33"/>
        <end position="53"/>
    </location>
</feature>
<reference evidence="4 5" key="1">
    <citation type="submission" date="2009-09" db="EMBL/GenBank/DDBJ databases">
        <authorList>
            <person name="Weinstock G."/>
            <person name="Sodergren E."/>
            <person name="Clifton S."/>
            <person name="Fulton L."/>
            <person name="Fulton B."/>
            <person name="Courtney L."/>
            <person name="Fronick C."/>
            <person name="Harrison M."/>
            <person name="Strong C."/>
            <person name="Farmer C."/>
            <person name="Delahaunty K."/>
            <person name="Markovic C."/>
            <person name="Hall O."/>
            <person name="Minx P."/>
            <person name="Tomlinson C."/>
            <person name="Mitreva M."/>
            <person name="Nelson J."/>
            <person name="Hou S."/>
            <person name="Wollam A."/>
            <person name="Pepin K.H."/>
            <person name="Johnson M."/>
            <person name="Bhonagiri V."/>
            <person name="Nash W.E."/>
            <person name="Warren W."/>
            <person name="Chinwalla A."/>
            <person name="Mardis E.R."/>
            <person name="Wilson R.K."/>
        </authorList>
    </citation>
    <scope>NUCLEOTIDE SEQUENCE [LARGE SCALE GENOMIC DNA]</scope>
    <source>
        <strain evidence="4">ATCC 35185</strain>
        <strain evidence="5">ATCC 35185 / DSM 20758 / VPI D19B-28</strain>
    </source>
</reference>
<dbReference type="Pfam" id="PF12869">
    <property type="entry name" value="tRNA_anti-like"/>
    <property type="match status" value="1"/>
</dbReference>
<evidence type="ECO:0000313" key="6">
    <source>
        <dbReference type="Proteomes" id="UP000011124"/>
    </source>
</evidence>
<evidence type="ECO:0000256" key="1">
    <source>
        <dbReference type="SAM" id="MobiDB-lite"/>
    </source>
</evidence>
<keyword evidence="2" id="KW-0472">Membrane</keyword>
<dbReference type="EMBL" id="ACKP02000022">
    <property type="protein sequence ID" value="EEX77305.1"/>
    <property type="molecule type" value="Genomic_DNA"/>
</dbReference>
<dbReference type="PROSITE" id="PS51257">
    <property type="entry name" value="PROKAR_LIPOPROTEIN"/>
    <property type="match status" value="1"/>
</dbReference>
<dbReference type="Gene3D" id="2.40.50.140">
    <property type="entry name" value="Nucleic acid-binding proteins"/>
    <property type="match status" value="1"/>
</dbReference>
<keyword evidence="6" id="KW-1185">Reference proteome</keyword>
<dbReference type="EMBL" id="CP002637">
    <property type="protein sequence ID" value="AEC01206.1"/>
    <property type="molecule type" value="Genomic_DNA"/>
</dbReference>
<sequence length="164" mass="17257">MGTVAKGCLGAVLGLIAIVIIGVMIASCAGGSKDQGGKSAPSSSSSAKQEQTRTYADADINVLIREAKTNAAAANKNYKGKDVKIVGGILENIDSDLSYITINGTDRNYSSLHVRCSIKSKNKELQDAVLKLQKGQAVTVYGRITDVGDVLGYYLDLDKVETAK</sequence>
<evidence type="ECO:0008006" key="7">
    <source>
        <dbReference type="Google" id="ProtNLM"/>
    </source>
</evidence>
<dbReference type="Proteomes" id="UP000003505">
    <property type="component" value="Unassembled WGS sequence"/>
</dbReference>
<protein>
    <recommendedName>
        <fullName evidence="7">Nucleic acid binding OB-fold tRNA/helicase-type</fullName>
    </recommendedName>
</protein>
<evidence type="ECO:0000313" key="3">
    <source>
        <dbReference type="EMBL" id="AEC01206.1"/>
    </source>
</evidence>
<gene>
    <name evidence="3" type="ordered locus">Selsp_2262</name>
    <name evidence="4" type="ORF">SELSPUOL_01285</name>
</gene>
<keyword evidence="2" id="KW-0812">Transmembrane</keyword>
<keyword evidence="2" id="KW-1133">Transmembrane helix</keyword>
<dbReference type="InterPro" id="IPR024422">
    <property type="entry name" value="Protein_unknown_function_OB"/>
</dbReference>
<dbReference type="RefSeq" id="WP_006192586.1">
    <property type="nucleotide sequence ID" value="NC_015437.1"/>
</dbReference>
<evidence type="ECO:0000256" key="2">
    <source>
        <dbReference type="SAM" id="Phobius"/>
    </source>
</evidence>